<dbReference type="Proteomes" id="UP000735874">
    <property type="component" value="Unassembled WGS sequence"/>
</dbReference>
<reference evidence="4" key="2">
    <citation type="submission" date="2018-05" db="EMBL/GenBank/DDBJ databases">
        <title>Effector identification in a new, highly contiguous assembly of the strawberry crown rot pathogen Phytophthora cactorum.</title>
        <authorList>
            <person name="Armitage A.D."/>
            <person name="Nellist C.F."/>
            <person name="Bates H."/>
            <person name="Vickerstaff R.J."/>
            <person name="Harrison R.J."/>
        </authorList>
    </citation>
    <scope>NUCLEOTIDE SEQUENCE</scope>
    <source>
        <strain evidence="1">15-7</strain>
        <strain evidence="2">4040</strain>
        <strain evidence="3">P415</strain>
        <strain evidence="4">P421</strain>
    </source>
</reference>
<gene>
    <name evidence="5" type="ORF">JG687_00019359</name>
    <name evidence="6" type="ORF">PC110_g21513</name>
    <name evidence="7" type="ORF">PC110_g7035</name>
    <name evidence="1" type="ORF">PC113_g4720</name>
    <name evidence="2" type="ORF">PC117_g13869</name>
    <name evidence="3" type="ORF">PC118_g9840</name>
    <name evidence="4" type="ORF">PC129_g11841</name>
</gene>
<evidence type="ECO:0000313" key="4">
    <source>
        <dbReference type="EMBL" id="KAG3217322.1"/>
    </source>
</evidence>
<dbReference type="OrthoDB" id="134209at2759"/>
<dbReference type="Proteomes" id="UP000697107">
    <property type="component" value="Unassembled WGS sequence"/>
</dbReference>
<evidence type="ECO:0000313" key="6">
    <source>
        <dbReference type="EMBL" id="RAW22048.1"/>
    </source>
</evidence>
<accession>A0A329SLY1</accession>
<dbReference type="VEuPathDB" id="FungiDB:PC110_g7035"/>
<proteinExistence type="predicted"/>
<dbReference type="Proteomes" id="UP000736787">
    <property type="component" value="Unassembled WGS sequence"/>
</dbReference>
<comment type="caution">
    <text evidence="7">The sequence shown here is derived from an EMBL/GenBank/DDBJ whole genome shotgun (WGS) entry which is preliminary data.</text>
</comment>
<dbReference type="Proteomes" id="UP000251314">
    <property type="component" value="Unassembled WGS sequence"/>
</dbReference>
<keyword evidence="8" id="KW-1185">Reference proteome</keyword>
<dbReference type="EMBL" id="MJFZ01001450">
    <property type="protein sequence ID" value="RAW22048.1"/>
    <property type="molecule type" value="Genomic_DNA"/>
</dbReference>
<dbReference type="EMBL" id="JAENGZ010003238">
    <property type="protein sequence ID" value="KAG6941925.1"/>
    <property type="molecule type" value="Genomic_DNA"/>
</dbReference>
<dbReference type="EMBL" id="RCMV01000429">
    <property type="protein sequence ID" value="KAG3217322.1"/>
    <property type="molecule type" value="Genomic_DNA"/>
</dbReference>
<evidence type="ECO:0000313" key="5">
    <source>
        <dbReference type="EMBL" id="KAG6941925.1"/>
    </source>
</evidence>
<evidence type="ECO:0000313" key="8">
    <source>
        <dbReference type="Proteomes" id="UP000251314"/>
    </source>
</evidence>
<dbReference type="Proteomes" id="UP000688947">
    <property type="component" value="Unassembled WGS sequence"/>
</dbReference>
<dbReference type="Proteomes" id="UP000760860">
    <property type="component" value="Unassembled WGS sequence"/>
</dbReference>
<dbReference type="EMBL" id="RCMG01000084">
    <property type="protein sequence ID" value="KAG2864266.1"/>
    <property type="molecule type" value="Genomic_DNA"/>
</dbReference>
<protein>
    <submittedName>
        <fullName evidence="7">Uncharacterized protein</fullName>
    </submittedName>
</protein>
<name>A0A329SLY1_9STRA</name>
<dbReference type="VEuPathDB" id="FungiDB:PC110_g21513"/>
<sequence>MIRPKAQAVKYRECLEEAKRVAEALSEYGSTQYERARSMFQLLVNTFVAGGLKTLDRALSSLKGWKGLSLDVRITAVRTMNTET</sequence>
<evidence type="ECO:0000313" key="3">
    <source>
        <dbReference type="EMBL" id="KAG2982665.1"/>
    </source>
</evidence>
<dbReference type="AlphaFoldDB" id="A0A329SLY1"/>
<evidence type="ECO:0000313" key="1">
    <source>
        <dbReference type="EMBL" id="KAG2864266.1"/>
    </source>
</evidence>
<organism evidence="7 8">
    <name type="scientific">Phytophthora cactorum</name>
    <dbReference type="NCBI Taxonomy" id="29920"/>
    <lineage>
        <taxon>Eukaryota</taxon>
        <taxon>Sar</taxon>
        <taxon>Stramenopiles</taxon>
        <taxon>Oomycota</taxon>
        <taxon>Peronosporomycetes</taxon>
        <taxon>Peronosporales</taxon>
        <taxon>Peronosporaceae</taxon>
        <taxon>Phytophthora</taxon>
    </lineage>
</organism>
<dbReference type="EMBL" id="MJFZ01000132">
    <property type="protein sequence ID" value="RAW36688.1"/>
    <property type="molecule type" value="Genomic_DNA"/>
</dbReference>
<dbReference type="EMBL" id="RCMK01000418">
    <property type="protein sequence ID" value="KAG2929951.1"/>
    <property type="molecule type" value="Genomic_DNA"/>
</dbReference>
<evidence type="ECO:0000313" key="7">
    <source>
        <dbReference type="EMBL" id="RAW36688.1"/>
    </source>
</evidence>
<reference evidence="7 8" key="1">
    <citation type="submission" date="2018-01" db="EMBL/GenBank/DDBJ databases">
        <title>Draft genome of the strawberry crown rot pathogen Phytophthora cactorum.</title>
        <authorList>
            <person name="Armitage A.D."/>
            <person name="Lysoe E."/>
            <person name="Nellist C.F."/>
            <person name="Harrison R.J."/>
            <person name="Brurberg M.B."/>
        </authorList>
    </citation>
    <scope>NUCLEOTIDE SEQUENCE [LARGE SCALE GENOMIC DNA]</scope>
    <source>
        <strain evidence="7 8">10300</strain>
    </source>
</reference>
<reference evidence="5" key="3">
    <citation type="submission" date="2021-01" db="EMBL/GenBank/DDBJ databases">
        <title>Phytophthora aleatoria, a newly-described species from Pinus radiata is distinct from Phytophthora cactorum isolates based on comparative genomics.</title>
        <authorList>
            <person name="Mcdougal R."/>
            <person name="Panda P."/>
            <person name="Williams N."/>
            <person name="Studholme D.J."/>
        </authorList>
    </citation>
    <scope>NUCLEOTIDE SEQUENCE</scope>
    <source>
        <strain evidence="5">NZFS 3830</strain>
    </source>
</reference>
<dbReference type="EMBL" id="RCML01000274">
    <property type="protein sequence ID" value="KAG2982665.1"/>
    <property type="molecule type" value="Genomic_DNA"/>
</dbReference>
<evidence type="ECO:0000313" key="2">
    <source>
        <dbReference type="EMBL" id="KAG2929951.1"/>
    </source>
</evidence>